<proteinExistence type="inferred from homology"/>
<dbReference type="AlphaFoldDB" id="A0A557R2N2"/>
<evidence type="ECO:0000256" key="5">
    <source>
        <dbReference type="HAMAP-Rule" id="MF_00651"/>
    </source>
</evidence>
<protein>
    <recommendedName>
        <fullName evidence="5">Putative pre-16S rRNA nuclease</fullName>
        <ecNumber evidence="5">3.1.-.-</ecNumber>
    </recommendedName>
</protein>
<dbReference type="OrthoDB" id="9796140at2"/>
<comment type="caution">
    <text evidence="7">The sequence shown here is derived from an EMBL/GenBank/DDBJ whole genome shotgun (WGS) entry which is preliminary data.</text>
</comment>
<gene>
    <name evidence="7" type="primary">ruvX</name>
    <name evidence="7" type="ORF">FHP91_01385</name>
</gene>
<dbReference type="EMBL" id="VMNK01000002">
    <property type="protein sequence ID" value="TVO59398.1"/>
    <property type="molecule type" value="Genomic_DNA"/>
</dbReference>
<dbReference type="HAMAP" id="MF_00651">
    <property type="entry name" value="Nuclease_YqgF"/>
    <property type="match status" value="1"/>
</dbReference>
<dbReference type="GO" id="GO:0005829">
    <property type="term" value="C:cytosol"/>
    <property type="evidence" value="ECO:0007669"/>
    <property type="project" value="TreeGrafter"/>
</dbReference>
<keyword evidence="3 5" id="KW-0540">Nuclease</keyword>
<sequence>MPEGAARPARGSLLGFDFGLARVGIAVGEFETGRANALTTLTVEANTARFEAIARLIDEWRPVQLVVGLPLSEDGTPQELTPRCRRFANQLGGRFGLPVALIDERFSSAEAERQLADAGQRRWADRKPMLDAVAAQIILQHYLDQTAHAPTA</sequence>
<comment type="subcellular location">
    <subcellularLocation>
        <location evidence="5">Cytoplasm</location>
    </subcellularLocation>
</comment>
<evidence type="ECO:0000259" key="6">
    <source>
        <dbReference type="SMART" id="SM00732"/>
    </source>
</evidence>
<dbReference type="EC" id="3.1.-.-" evidence="5"/>
<dbReference type="CDD" id="cd16964">
    <property type="entry name" value="YqgF"/>
    <property type="match status" value="1"/>
</dbReference>
<dbReference type="Proteomes" id="UP000319502">
    <property type="component" value="Unassembled WGS sequence"/>
</dbReference>
<evidence type="ECO:0000256" key="2">
    <source>
        <dbReference type="ARBA" id="ARBA00022517"/>
    </source>
</evidence>
<dbReference type="SMART" id="SM00732">
    <property type="entry name" value="YqgFc"/>
    <property type="match status" value="1"/>
</dbReference>
<keyword evidence="1 5" id="KW-0963">Cytoplasm</keyword>
<keyword evidence="2 5" id="KW-0690">Ribosome biogenesis</keyword>
<dbReference type="GO" id="GO:0004518">
    <property type="term" value="F:nuclease activity"/>
    <property type="evidence" value="ECO:0007669"/>
    <property type="project" value="UniProtKB-KW"/>
</dbReference>
<dbReference type="InterPro" id="IPR006641">
    <property type="entry name" value="YqgF/RNaseH-like_dom"/>
</dbReference>
<dbReference type="InterPro" id="IPR037027">
    <property type="entry name" value="YqgF/RNaseH-like_dom_sf"/>
</dbReference>
<comment type="function">
    <text evidence="5">Could be a nuclease involved in processing of the 5'-end of pre-16S rRNA.</text>
</comment>
<accession>A0A557R2N2</accession>
<reference evidence="7 8" key="1">
    <citation type="submission" date="2019-07" db="EMBL/GenBank/DDBJ databases">
        <title>The pathways for chlorine oxyanion respiration interact through the shared metabolite chlorate.</title>
        <authorList>
            <person name="Barnum T.P."/>
            <person name="Cheng Y."/>
            <person name="Hill K.A."/>
            <person name="Lucas L.N."/>
            <person name="Carlson H.K."/>
            <person name="Coates J.D."/>
        </authorList>
    </citation>
    <scope>NUCLEOTIDE SEQUENCE [LARGE SCALE GENOMIC DNA]</scope>
    <source>
        <strain evidence="7 8">SFB-3</strain>
    </source>
</reference>
<evidence type="ECO:0000256" key="1">
    <source>
        <dbReference type="ARBA" id="ARBA00022490"/>
    </source>
</evidence>
<evidence type="ECO:0000313" key="8">
    <source>
        <dbReference type="Proteomes" id="UP000319502"/>
    </source>
</evidence>
<keyword evidence="8" id="KW-1185">Reference proteome</keyword>
<name>A0A557R2N2_9RHOO</name>
<dbReference type="Pfam" id="PF03652">
    <property type="entry name" value="RuvX"/>
    <property type="match status" value="1"/>
</dbReference>
<dbReference type="NCBIfam" id="TIGR00250">
    <property type="entry name" value="RNAse_H_YqgF"/>
    <property type="match status" value="1"/>
</dbReference>
<evidence type="ECO:0000256" key="3">
    <source>
        <dbReference type="ARBA" id="ARBA00022722"/>
    </source>
</evidence>
<dbReference type="GO" id="GO:0016788">
    <property type="term" value="F:hydrolase activity, acting on ester bonds"/>
    <property type="evidence" value="ECO:0007669"/>
    <property type="project" value="UniProtKB-UniRule"/>
</dbReference>
<dbReference type="SUPFAM" id="SSF53098">
    <property type="entry name" value="Ribonuclease H-like"/>
    <property type="match status" value="1"/>
</dbReference>
<feature type="domain" description="YqgF/RNase H-like" evidence="6">
    <location>
        <begin position="11"/>
        <end position="111"/>
    </location>
</feature>
<dbReference type="Gene3D" id="3.30.420.140">
    <property type="entry name" value="YqgF/RNase H-like domain"/>
    <property type="match status" value="1"/>
</dbReference>
<organism evidence="7 8">
    <name type="scientific">Denitromonas halophila</name>
    <dbReference type="NCBI Taxonomy" id="1629404"/>
    <lineage>
        <taxon>Bacteria</taxon>
        <taxon>Pseudomonadati</taxon>
        <taxon>Pseudomonadota</taxon>
        <taxon>Betaproteobacteria</taxon>
        <taxon>Rhodocyclales</taxon>
        <taxon>Zoogloeaceae</taxon>
        <taxon>Denitromonas</taxon>
    </lineage>
</organism>
<comment type="similarity">
    <text evidence="5">Belongs to the YqgF HJR family.</text>
</comment>
<keyword evidence="4 5" id="KW-0378">Hydrolase</keyword>
<evidence type="ECO:0000256" key="4">
    <source>
        <dbReference type="ARBA" id="ARBA00022801"/>
    </source>
</evidence>
<evidence type="ECO:0000313" key="7">
    <source>
        <dbReference type="EMBL" id="TVO59398.1"/>
    </source>
</evidence>
<dbReference type="RefSeq" id="WP_144307911.1">
    <property type="nucleotide sequence ID" value="NZ_VMNK01000002.1"/>
</dbReference>
<dbReference type="GO" id="GO:0000967">
    <property type="term" value="P:rRNA 5'-end processing"/>
    <property type="evidence" value="ECO:0007669"/>
    <property type="project" value="UniProtKB-UniRule"/>
</dbReference>
<dbReference type="PANTHER" id="PTHR33317:SF4">
    <property type="entry name" value="POLYNUCLEOTIDYL TRANSFERASE, RIBONUCLEASE H-LIKE SUPERFAMILY PROTEIN"/>
    <property type="match status" value="1"/>
</dbReference>
<dbReference type="InterPro" id="IPR005227">
    <property type="entry name" value="YqgF"/>
</dbReference>
<dbReference type="InterPro" id="IPR012337">
    <property type="entry name" value="RNaseH-like_sf"/>
</dbReference>
<dbReference type="PANTHER" id="PTHR33317">
    <property type="entry name" value="POLYNUCLEOTIDYL TRANSFERASE, RIBONUCLEASE H-LIKE SUPERFAMILY PROTEIN"/>
    <property type="match status" value="1"/>
</dbReference>